<keyword evidence="2" id="KW-1185">Reference proteome</keyword>
<evidence type="ECO:0000313" key="2">
    <source>
        <dbReference type="Proteomes" id="UP000824533"/>
    </source>
</evidence>
<accession>A0ACC1DEQ0</accession>
<name>A0ACC1DEQ0_9NEOP</name>
<dbReference type="EMBL" id="CM034390">
    <property type="protein sequence ID" value="KAJ0182086.1"/>
    <property type="molecule type" value="Genomic_DNA"/>
</dbReference>
<evidence type="ECO:0000313" key="1">
    <source>
        <dbReference type="EMBL" id="KAJ0182086.1"/>
    </source>
</evidence>
<protein>
    <submittedName>
        <fullName evidence="1">Uncharacterized protein</fullName>
    </submittedName>
</protein>
<organism evidence="1 2">
    <name type="scientific">Dendrolimus kikuchii</name>
    <dbReference type="NCBI Taxonomy" id="765133"/>
    <lineage>
        <taxon>Eukaryota</taxon>
        <taxon>Metazoa</taxon>
        <taxon>Ecdysozoa</taxon>
        <taxon>Arthropoda</taxon>
        <taxon>Hexapoda</taxon>
        <taxon>Insecta</taxon>
        <taxon>Pterygota</taxon>
        <taxon>Neoptera</taxon>
        <taxon>Endopterygota</taxon>
        <taxon>Lepidoptera</taxon>
        <taxon>Glossata</taxon>
        <taxon>Ditrysia</taxon>
        <taxon>Bombycoidea</taxon>
        <taxon>Lasiocampidae</taxon>
        <taxon>Dendrolimus</taxon>
    </lineage>
</organism>
<gene>
    <name evidence="1" type="ORF">K1T71_002808</name>
</gene>
<dbReference type="Proteomes" id="UP000824533">
    <property type="component" value="Linkage Group LG04"/>
</dbReference>
<sequence>MHSITEDLFRDPMDPQIINKIRFAYYLPTLSYVRIFYPDAKYIAEKPFQEIKRTMLNWEFSRALFMSPPSVVNKIKGSPLQLTFLLIALNQYIPIVT</sequence>
<reference evidence="1 2" key="1">
    <citation type="journal article" date="2021" name="Front. Genet.">
        <title>Chromosome-Level Genome Assembly Reveals Significant Gene Expansion in the Toll and IMD Signaling Pathways of Dendrolimus kikuchii.</title>
        <authorList>
            <person name="Zhou J."/>
            <person name="Wu P."/>
            <person name="Xiong Z."/>
            <person name="Liu N."/>
            <person name="Zhao N."/>
            <person name="Ji M."/>
            <person name="Qiu Y."/>
            <person name="Yang B."/>
        </authorList>
    </citation>
    <scope>NUCLEOTIDE SEQUENCE [LARGE SCALE GENOMIC DNA]</scope>
    <source>
        <strain evidence="1">Ann1</strain>
    </source>
</reference>
<comment type="caution">
    <text evidence="1">The sequence shown here is derived from an EMBL/GenBank/DDBJ whole genome shotgun (WGS) entry which is preliminary data.</text>
</comment>
<proteinExistence type="predicted"/>